<evidence type="ECO:0000256" key="1">
    <source>
        <dbReference type="SAM" id="Phobius"/>
    </source>
</evidence>
<feature type="transmembrane region" description="Helical" evidence="1">
    <location>
        <begin position="7"/>
        <end position="24"/>
    </location>
</feature>
<sequence length="269" mass="30747">MKCAADAHTLAVIAIIILLSYGYTQRFGEVTMAKVNFFYEIFLLLLLYISVSRTEEEVKRISFDYYQCNRKTYIDVTKTKFEVNTLSQSTVLYRATSCNLTFKTEDGDICMDIKNINIEDCYVKLNVFTDNTSGPKEVFSCNPSPTDFICSQRKLLRIELVRKNLDVYNYDFTLIVMRKDGPMKTIIITIVVIIIIIIAIVIAVCYCSKCSKEKRTVNGTVLPVQQINHEQIRPSAPPANEVYGPPYFEDPSMCTMLPKEDPPPYSEHS</sequence>
<dbReference type="EMBL" id="OX597814">
    <property type="protein sequence ID" value="CAI9714691.1"/>
    <property type="molecule type" value="Genomic_DNA"/>
</dbReference>
<protein>
    <submittedName>
        <fullName evidence="2">Uncharacterized protein</fullName>
    </submittedName>
</protein>
<accession>A0AA36AEM6</accession>
<gene>
    <name evidence="2" type="ORF">OCTVUL_1B029817</name>
</gene>
<keyword evidence="1" id="KW-0472">Membrane</keyword>
<reference evidence="2" key="1">
    <citation type="submission" date="2023-08" db="EMBL/GenBank/DDBJ databases">
        <authorList>
            <person name="Alioto T."/>
            <person name="Alioto T."/>
            <person name="Gomez Garrido J."/>
        </authorList>
    </citation>
    <scope>NUCLEOTIDE SEQUENCE</scope>
</reference>
<name>A0AA36AEM6_OCTVU</name>
<keyword evidence="1" id="KW-0812">Transmembrane</keyword>
<evidence type="ECO:0000313" key="2">
    <source>
        <dbReference type="EMBL" id="CAI9714691.1"/>
    </source>
</evidence>
<proteinExistence type="predicted"/>
<keyword evidence="1" id="KW-1133">Transmembrane helix</keyword>
<feature type="transmembrane region" description="Helical" evidence="1">
    <location>
        <begin position="185"/>
        <end position="204"/>
    </location>
</feature>
<dbReference type="Proteomes" id="UP001162480">
    <property type="component" value="Chromosome 1"/>
</dbReference>
<organism evidence="2 3">
    <name type="scientific">Octopus vulgaris</name>
    <name type="common">Common octopus</name>
    <dbReference type="NCBI Taxonomy" id="6645"/>
    <lineage>
        <taxon>Eukaryota</taxon>
        <taxon>Metazoa</taxon>
        <taxon>Spiralia</taxon>
        <taxon>Lophotrochozoa</taxon>
        <taxon>Mollusca</taxon>
        <taxon>Cephalopoda</taxon>
        <taxon>Coleoidea</taxon>
        <taxon>Octopodiformes</taxon>
        <taxon>Octopoda</taxon>
        <taxon>Incirrata</taxon>
        <taxon>Octopodidae</taxon>
        <taxon>Octopus</taxon>
    </lineage>
</organism>
<evidence type="ECO:0000313" key="3">
    <source>
        <dbReference type="Proteomes" id="UP001162480"/>
    </source>
</evidence>
<keyword evidence="3" id="KW-1185">Reference proteome</keyword>
<feature type="transmembrane region" description="Helical" evidence="1">
    <location>
        <begin position="30"/>
        <end position="51"/>
    </location>
</feature>
<dbReference type="AlphaFoldDB" id="A0AA36AEM6"/>